<evidence type="ECO:0000313" key="7">
    <source>
        <dbReference type="Proteomes" id="UP001370758"/>
    </source>
</evidence>
<dbReference type="AlphaFoldDB" id="A0AAV9WH81"/>
<reference evidence="6 7" key="1">
    <citation type="submission" date="2023-08" db="EMBL/GenBank/DDBJ databases">
        <authorList>
            <person name="Palmer J.M."/>
        </authorList>
    </citation>
    <scope>NUCLEOTIDE SEQUENCE [LARGE SCALE GENOMIC DNA]</scope>
    <source>
        <strain evidence="6 7">TWF481</strain>
    </source>
</reference>
<protein>
    <recommendedName>
        <fullName evidence="5">MYND-type domain-containing protein</fullName>
    </recommendedName>
</protein>
<gene>
    <name evidence="6" type="ORF">TWF481_005920</name>
</gene>
<evidence type="ECO:0000259" key="5">
    <source>
        <dbReference type="PROSITE" id="PS01360"/>
    </source>
</evidence>
<dbReference type="Proteomes" id="UP001370758">
    <property type="component" value="Unassembled WGS sequence"/>
</dbReference>
<evidence type="ECO:0000256" key="3">
    <source>
        <dbReference type="ARBA" id="ARBA00022833"/>
    </source>
</evidence>
<proteinExistence type="predicted"/>
<feature type="domain" description="MYND-type" evidence="5">
    <location>
        <begin position="26"/>
        <end position="64"/>
    </location>
</feature>
<dbReference type="Gene3D" id="6.10.140.2220">
    <property type="match status" value="1"/>
</dbReference>
<feature type="compositionally biased region" description="Acidic residues" evidence="4">
    <location>
        <begin position="423"/>
        <end position="439"/>
    </location>
</feature>
<sequence>MAEETQPPSPAYTILQDYTSTNPLSCAVCSLQTASTRLCPACHGIAYCGPIHESQDRPNHALICPAASSLPPRPSGQKIAAVLVLPEHSKNPYYTWVPYKLNRHGLPVFDQTAFYGPNYKSRPTFILRHPSTKETLPHAITVFQLIHPKPVVKPSTTNLCIHNLTDGMNSSAFKGTVLIITLAREMDESRTWLVSFKPADMSILLPELKNPSLQTSPSFKVSGIKAVACYPSHRTGENNLVFEELDIPTNHPIFTLDRAEAEIYTPPLGNVYRFPIRMYRYLDYPGKKGNSFIPRIFPTIEMVRSQSGTRPMVTKSHFLPAKLGAVVFARTDGRALEVLHLKEFAEFVGYATGIWNEYDGFVKEQEVRMEKLRKEGGKVYVRIEKAQMEMVVKMDRTLEGGAFREFWAGRQKGLGPFEGVSMDPDEEEEDEDVFDVDSL</sequence>
<accession>A0AAV9WH81</accession>
<evidence type="ECO:0000256" key="4">
    <source>
        <dbReference type="SAM" id="MobiDB-lite"/>
    </source>
</evidence>
<name>A0AAV9WH81_9PEZI</name>
<dbReference type="SUPFAM" id="SSF144232">
    <property type="entry name" value="HIT/MYND zinc finger-like"/>
    <property type="match status" value="1"/>
</dbReference>
<dbReference type="InterPro" id="IPR002893">
    <property type="entry name" value="Znf_MYND"/>
</dbReference>
<dbReference type="Pfam" id="PF01753">
    <property type="entry name" value="zf-MYND"/>
    <property type="match status" value="1"/>
</dbReference>
<comment type="caution">
    <text evidence="6">The sequence shown here is derived from an EMBL/GenBank/DDBJ whole genome shotgun (WGS) entry which is preliminary data.</text>
</comment>
<keyword evidence="3" id="KW-0862">Zinc</keyword>
<dbReference type="EMBL" id="JAVHJL010000003">
    <property type="protein sequence ID" value="KAK6507489.1"/>
    <property type="molecule type" value="Genomic_DNA"/>
</dbReference>
<keyword evidence="1" id="KW-0479">Metal-binding</keyword>
<organism evidence="6 7">
    <name type="scientific">Arthrobotrys musiformis</name>
    <dbReference type="NCBI Taxonomy" id="47236"/>
    <lineage>
        <taxon>Eukaryota</taxon>
        <taxon>Fungi</taxon>
        <taxon>Dikarya</taxon>
        <taxon>Ascomycota</taxon>
        <taxon>Pezizomycotina</taxon>
        <taxon>Orbiliomycetes</taxon>
        <taxon>Orbiliales</taxon>
        <taxon>Orbiliaceae</taxon>
        <taxon>Arthrobotrys</taxon>
    </lineage>
</organism>
<evidence type="ECO:0000256" key="2">
    <source>
        <dbReference type="ARBA" id="ARBA00022771"/>
    </source>
</evidence>
<dbReference type="PROSITE" id="PS01360">
    <property type="entry name" value="ZF_MYND_1"/>
    <property type="match status" value="1"/>
</dbReference>
<keyword evidence="7" id="KW-1185">Reference proteome</keyword>
<keyword evidence="2" id="KW-0863">Zinc-finger</keyword>
<dbReference type="GO" id="GO:0008270">
    <property type="term" value="F:zinc ion binding"/>
    <property type="evidence" value="ECO:0007669"/>
    <property type="project" value="UniProtKB-KW"/>
</dbReference>
<evidence type="ECO:0000313" key="6">
    <source>
        <dbReference type="EMBL" id="KAK6507489.1"/>
    </source>
</evidence>
<feature type="region of interest" description="Disordered" evidence="4">
    <location>
        <begin position="414"/>
        <end position="439"/>
    </location>
</feature>
<evidence type="ECO:0000256" key="1">
    <source>
        <dbReference type="ARBA" id="ARBA00022723"/>
    </source>
</evidence>